<dbReference type="InterPro" id="IPR026039">
    <property type="entry name" value="YfgM"/>
</dbReference>
<evidence type="ECO:0000256" key="4">
    <source>
        <dbReference type="ARBA" id="ARBA00022989"/>
    </source>
</evidence>
<dbReference type="PANTHER" id="PTHR38035">
    <property type="entry name" value="UPF0070 PROTEIN YFGM"/>
    <property type="match status" value="1"/>
</dbReference>
<dbReference type="SUPFAM" id="SSF48452">
    <property type="entry name" value="TPR-like"/>
    <property type="match status" value="1"/>
</dbReference>
<sequence>MAIDDLLDEHEQSEKVRGWLQKNALSLIGGVALGLGLIGGWQWWQKRTQDERSSTSARYAETVKAIGTDLNKAKTSVAGLPVGSEYAALASLQLAKAQVDAGKRDDAIATLRGIKTEDPGIAGTVSQRLARLLTDAGKPKEALQLLADANDAGGLEAKGDAYVALAQHDAAREAYARALTLLDAGSADRRLLELKLTDAGGSPSKPGGKT</sequence>
<gene>
    <name evidence="11" type="ORF">FCE95_03210</name>
</gene>
<keyword evidence="12" id="KW-1185">Reference proteome</keyword>
<dbReference type="GO" id="GO:0005886">
    <property type="term" value="C:plasma membrane"/>
    <property type="evidence" value="ECO:0007669"/>
    <property type="project" value="UniProtKB-SubCell"/>
</dbReference>
<dbReference type="Pfam" id="PF09976">
    <property type="entry name" value="TPR_21"/>
    <property type="match status" value="1"/>
</dbReference>
<evidence type="ECO:0000256" key="1">
    <source>
        <dbReference type="ARBA" id="ARBA00004401"/>
    </source>
</evidence>
<evidence type="ECO:0000256" key="2">
    <source>
        <dbReference type="ARBA" id="ARBA00022475"/>
    </source>
</evidence>
<dbReference type="AlphaFoldDB" id="A0A4U5JU03"/>
<evidence type="ECO:0000256" key="5">
    <source>
        <dbReference type="ARBA" id="ARBA00023136"/>
    </source>
</evidence>
<dbReference type="PANTHER" id="PTHR38035:SF1">
    <property type="entry name" value="ANCILLARY SECYEG TRANSLOCON SUBUNIT"/>
    <property type="match status" value="1"/>
</dbReference>
<evidence type="ECO:0000259" key="10">
    <source>
        <dbReference type="Pfam" id="PF09976"/>
    </source>
</evidence>
<evidence type="ECO:0000256" key="9">
    <source>
        <dbReference type="SAM" id="Phobius"/>
    </source>
</evidence>
<evidence type="ECO:0000256" key="7">
    <source>
        <dbReference type="ARBA" id="ARBA00024197"/>
    </source>
</evidence>
<comment type="caution">
    <text evidence="11">The sequence shown here is derived from an EMBL/GenBank/DDBJ whole genome shotgun (WGS) entry which is preliminary data.</text>
</comment>
<accession>A0A4U5JU03</accession>
<name>A0A4U5JU03_9GAMM</name>
<reference evidence="11 12" key="1">
    <citation type="submission" date="2019-04" db="EMBL/GenBank/DDBJ databases">
        <title>Reference strain of H23.</title>
        <authorList>
            <person name="Luo X."/>
        </authorList>
    </citation>
    <scope>NUCLEOTIDE SEQUENCE [LARGE SCALE GENOMIC DNA]</scope>
    <source>
        <strain evidence="11 12">H23</strain>
    </source>
</reference>
<dbReference type="EMBL" id="SZUA01000001">
    <property type="protein sequence ID" value="TKR33330.1"/>
    <property type="molecule type" value="Genomic_DNA"/>
</dbReference>
<dbReference type="Gene3D" id="1.25.40.10">
    <property type="entry name" value="Tetratricopeptide repeat domain"/>
    <property type="match status" value="1"/>
</dbReference>
<dbReference type="InterPro" id="IPR011990">
    <property type="entry name" value="TPR-like_helical_dom_sf"/>
</dbReference>
<dbReference type="OrthoDB" id="9789675at2"/>
<protein>
    <recommendedName>
        <fullName evidence="8">Ancillary SecYEG translocon subunit</fullName>
    </recommendedName>
</protein>
<keyword evidence="5 9" id="KW-0472">Membrane</keyword>
<evidence type="ECO:0000256" key="6">
    <source>
        <dbReference type="ARBA" id="ARBA00023186"/>
    </source>
</evidence>
<dbReference type="Proteomes" id="UP000308707">
    <property type="component" value="Unassembled WGS sequence"/>
</dbReference>
<dbReference type="RefSeq" id="WP_137265539.1">
    <property type="nucleotide sequence ID" value="NZ_SZUA01000001.1"/>
</dbReference>
<proteinExistence type="inferred from homology"/>
<dbReference type="InterPro" id="IPR018704">
    <property type="entry name" value="SecYEG/CpoB_TPR"/>
</dbReference>
<keyword evidence="3 9" id="KW-0812">Transmembrane</keyword>
<evidence type="ECO:0000313" key="12">
    <source>
        <dbReference type="Proteomes" id="UP000308707"/>
    </source>
</evidence>
<dbReference type="GO" id="GO:0044877">
    <property type="term" value="F:protein-containing complex binding"/>
    <property type="evidence" value="ECO:0007669"/>
    <property type="project" value="InterPro"/>
</dbReference>
<evidence type="ECO:0000256" key="8">
    <source>
        <dbReference type="ARBA" id="ARBA00024235"/>
    </source>
</evidence>
<evidence type="ECO:0000256" key="3">
    <source>
        <dbReference type="ARBA" id="ARBA00022692"/>
    </source>
</evidence>
<keyword evidence="2" id="KW-1003">Cell membrane</keyword>
<keyword evidence="4 9" id="KW-1133">Transmembrane helix</keyword>
<feature type="domain" description="Ancillary SecYEG translocon subunit/Cell division coordinator CpoB TPR" evidence="10">
    <location>
        <begin position="18"/>
        <end position="199"/>
    </location>
</feature>
<organism evidence="11 12">
    <name type="scientific">Luteimonas gilva</name>
    <dbReference type="NCBI Taxonomy" id="2572684"/>
    <lineage>
        <taxon>Bacteria</taxon>
        <taxon>Pseudomonadati</taxon>
        <taxon>Pseudomonadota</taxon>
        <taxon>Gammaproteobacteria</taxon>
        <taxon>Lysobacterales</taxon>
        <taxon>Lysobacteraceae</taxon>
        <taxon>Luteimonas</taxon>
    </lineage>
</organism>
<keyword evidence="6" id="KW-0143">Chaperone</keyword>
<feature type="transmembrane region" description="Helical" evidence="9">
    <location>
        <begin position="24"/>
        <end position="44"/>
    </location>
</feature>
<evidence type="ECO:0000313" key="11">
    <source>
        <dbReference type="EMBL" id="TKR33330.1"/>
    </source>
</evidence>
<comment type="subcellular location">
    <subcellularLocation>
        <location evidence="1">Cell membrane</location>
        <topology evidence="1">Single-pass type II membrane protein</topology>
    </subcellularLocation>
</comment>
<comment type="similarity">
    <text evidence="7">Belongs to the YfgM family.</text>
</comment>